<gene>
    <name evidence="2" type="primary">fhcC</name>
    <name evidence="2" type="ORF">Mal52_60950</name>
</gene>
<dbReference type="GO" id="GO:0016740">
    <property type="term" value="F:transferase activity"/>
    <property type="evidence" value="ECO:0007669"/>
    <property type="project" value="UniProtKB-KW"/>
</dbReference>
<dbReference type="GO" id="GO:0015948">
    <property type="term" value="P:methanogenesis"/>
    <property type="evidence" value="ECO:0007669"/>
    <property type="project" value="InterPro"/>
</dbReference>
<keyword evidence="3" id="KW-1185">Reference proteome</keyword>
<dbReference type="Pfam" id="PF01493">
    <property type="entry name" value="GXGXG"/>
    <property type="match status" value="1"/>
</dbReference>
<keyword evidence="2" id="KW-0378">Hydrolase</keyword>
<dbReference type="RefSeq" id="WP_145380364.1">
    <property type="nucleotide sequence ID" value="NZ_CP036276.1"/>
</dbReference>
<keyword evidence="2" id="KW-0808">Transferase</keyword>
<dbReference type="SUPFAM" id="SSF69336">
    <property type="entry name" value="Alpha subunit of glutamate synthase, C-terminal domain"/>
    <property type="match status" value="1"/>
</dbReference>
<proteinExistence type="predicted"/>
<evidence type="ECO:0000313" key="3">
    <source>
        <dbReference type="Proteomes" id="UP000319383"/>
    </source>
</evidence>
<dbReference type="GO" id="GO:0016787">
    <property type="term" value="F:hydrolase activity"/>
    <property type="evidence" value="ECO:0007669"/>
    <property type="project" value="UniProtKB-KW"/>
</dbReference>
<evidence type="ECO:0000313" key="2">
    <source>
        <dbReference type="EMBL" id="QDU47560.1"/>
    </source>
</evidence>
<accession>A0A517ZYN9</accession>
<organism evidence="2 3">
    <name type="scientific">Symmachiella dynata</name>
    <dbReference type="NCBI Taxonomy" id="2527995"/>
    <lineage>
        <taxon>Bacteria</taxon>
        <taxon>Pseudomonadati</taxon>
        <taxon>Planctomycetota</taxon>
        <taxon>Planctomycetia</taxon>
        <taxon>Planctomycetales</taxon>
        <taxon>Planctomycetaceae</taxon>
        <taxon>Symmachiella</taxon>
    </lineage>
</organism>
<feature type="domain" description="Glutamate synthase alpha subunit C-terminal" evidence="1">
    <location>
        <begin position="80"/>
        <end position="209"/>
    </location>
</feature>
<dbReference type="PANTHER" id="PTHR39673:SF5">
    <property type="entry name" value="TUNGSTEN-CONTAINING FORMYLMETHANOFURAN DEHYDROGENASE 2 SUBUNIT C"/>
    <property type="match status" value="1"/>
</dbReference>
<dbReference type="NCBIfam" id="TIGR03122">
    <property type="entry name" value="one_C_dehyd_C"/>
    <property type="match status" value="1"/>
</dbReference>
<reference evidence="2 3" key="1">
    <citation type="submission" date="2019-02" db="EMBL/GenBank/DDBJ databases">
        <title>Deep-cultivation of Planctomycetes and their phenomic and genomic characterization uncovers novel biology.</title>
        <authorList>
            <person name="Wiegand S."/>
            <person name="Jogler M."/>
            <person name="Boedeker C."/>
            <person name="Pinto D."/>
            <person name="Vollmers J."/>
            <person name="Rivas-Marin E."/>
            <person name="Kohn T."/>
            <person name="Peeters S.H."/>
            <person name="Heuer A."/>
            <person name="Rast P."/>
            <person name="Oberbeckmann S."/>
            <person name="Bunk B."/>
            <person name="Jeske O."/>
            <person name="Meyerdierks A."/>
            <person name="Storesund J.E."/>
            <person name="Kallscheuer N."/>
            <person name="Luecker S."/>
            <person name="Lage O.M."/>
            <person name="Pohl T."/>
            <person name="Merkel B.J."/>
            <person name="Hornburger P."/>
            <person name="Mueller R.-W."/>
            <person name="Bruemmer F."/>
            <person name="Labrenz M."/>
            <person name="Spormann A.M."/>
            <person name="Op den Camp H."/>
            <person name="Overmann J."/>
            <person name="Amann R."/>
            <person name="Jetten M.S.M."/>
            <person name="Mascher T."/>
            <person name="Medema M.H."/>
            <person name="Devos D.P."/>
            <person name="Kaster A.-K."/>
            <person name="Ovreas L."/>
            <person name="Rohde M."/>
            <person name="Galperin M.Y."/>
            <person name="Jogler C."/>
        </authorList>
    </citation>
    <scope>NUCLEOTIDE SEQUENCE [LARGE SCALE GENOMIC DNA]</scope>
    <source>
        <strain evidence="2 3">Mal52</strain>
    </source>
</reference>
<name>A0A517ZYN9_9PLAN</name>
<dbReference type="InterPro" id="IPR017550">
    <property type="entry name" value="Formylmethanofuran_DH_suC"/>
</dbReference>
<dbReference type="GO" id="GO:0018493">
    <property type="term" value="F:formylmethanofuran dehydrogenase activity"/>
    <property type="evidence" value="ECO:0007669"/>
    <property type="project" value="InterPro"/>
</dbReference>
<dbReference type="InterPro" id="IPR036485">
    <property type="entry name" value="Glu_synth_asu_C_sf"/>
</dbReference>
<dbReference type="AlphaFoldDB" id="A0A517ZYN9"/>
<evidence type="ECO:0000259" key="1">
    <source>
        <dbReference type="Pfam" id="PF01493"/>
    </source>
</evidence>
<dbReference type="GO" id="GO:0046914">
    <property type="term" value="F:transition metal ion binding"/>
    <property type="evidence" value="ECO:0007669"/>
    <property type="project" value="InterPro"/>
</dbReference>
<protein>
    <submittedName>
        <fullName evidence="2">Formyltransferase/hydrolase complex Fhc subunit C</fullName>
    </submittedName>
</protein>
<dbReference type="EMBL" id="CP036276">
    <property type="protein sequence ID" value="QDU47560.1"/>
    <property type="molecule type" value="Genomic_DNA"/>
</dbReference>
<sequence>MPLVLSLHNRTSIPVEVDHVRIETAREQSVDQIRATPVQYGNKQLTLGEFFDVSGSCSDDSEMIWEGDCGKVKLIGTGMTTGRMTIRGNAGMHLGAEMTGGEILCEGDATDWVGAEMHGGRIHVRGDAGHLIGAVYRGGRRGMTGGEILIDGKAGNEIGHTMRRGLIAIGGRSGDAPGFNMIAGSIFLFGETGIRPGAGMRRGTIGYFAADAAPRMLPTFKRSSTYDPLFLQHYLRHLQTAGFRVPAECLTSHYARYRGDFLEGGRGEILVRQAG</sequence>
<dbReference type="PANTHER" id="PTHR39673">
    <property type="entry name" value="TUNGSTEN FORMYLMETHANOFURAN DEHYDROGENASE, SUBUNIT C (FWDC)"/>
    <property type="match status" value="1"/>
</dbReference>
<dbReference type="Gene3D" id="2.160.20.60">
    <property type="entry name" value="Glutamate synthase, alpha subunit, C-terminal domain"/>
    <property type="match status" value="1"/>
</dbReference>
<dbReference type="KEGG" id="sdyn:Mal52_60950"/>
<dbReference type="Proteomes" id="UP000319383">
    <property type="component" value="Chromosome"/>
</dbReference>
<dbReference type="InterPro" id="IPR002489">
    <property type="entry name" value="Glu_synth_asu_C"/>
</dbReference>